<dbReference type="KEGG" id="vg:16574936"/>
<evidence type="ECO:0000313" key="1">
    <source>
        <dbReference type="EMBL" id="AGS82134.1"/>
    </source>
</evidence>
<keyword evidence="2" id="KW-1185">Reference proteome</keyword>
<accession>S5VMI3</accession>
<dbReference type="RefSeq" id="YP_008433581.1">
    <property type="nucleotide sequence ID" value="NC_022096.1"/>
</dbReference>
<sequence>MLTDGLTLAAGSGLGIKMLDDARRGPAFPAGANGDLWELTQQSGNDGPGIYEFFNGSWILRNPAFSALSYDLSGTVLGRPDPGAKVLYSVAARTFYIQAAMAGAVAHALQPSSTEQVYTVLVTRGLETIAIGSFTFSQGAEAGVFTPASSEPIRIQRGDVILVTAPDVIDQNLADISFTLCGYLSV</sequence>
<protein>
    <submittedName>
        <fullName evidence="1">Uncharacterized protein</fullName>
    </submittedName>
</protein>
<evidence type="ECO:0000313" key="2">
    <source>
        <dbReference type="Proteomes" id="UP000015545"/>
    </source>
</evidence>
<organism evidence="1 2">
    <name type="scientific">Pseudomonas phage PaBG</name>
    <dbReference type="NCBI Taxonomy" id="1335230"/>
    <lineage>
        <taxon>Viruses</taxon>
        <taxon>Duplodnaviria</taxon>
        <taxon>Heunggongvirae</taxon>
        <taxon>Uroviricota</taxon>
        <taxon>Caudoviricetes</taxon>
        <taxon>Baikalvirus</taxon>
        <taxon>Baikalvirus PaBG</taxon>
    </lineage>
</organism>
<dbReference type="EMBL" id="KF147891">
    <property type="protein sequence ID" value="AGS82134.1"/>
    <property type="molecule type" value="Genomic_DNA"/>
</dbReference>
<dbReference type="Proteomes" id="UP000015545">
    <property type="component" value="Segment"/>
</dbReference>
<proteinExistence type="predicted"/>
<reference evidence="1 2" key="1">
    <citation type="journal article" date="2014" name="Genome Announc.">
        <title>Complete Genome Sequence of the Novel Giant Pseudomonas Phage PaBG.</title>
        <authorList>
            <person name="Sykilinda N.N."/>
            <person name="Bondar A.A."/>
            <person name="Gorshkova A.S."/>
            <person name="Kurochkina L.P."/>
            <person name="Kulikov E.E."/>
            <person name="Shneider M.M."/>
            <person name="Kadykov V.A."/>
            <person name="Solovjeva N.V."/>
            <person name="Kabilov M.R."/>
            <person name="Mesyanzhinov V.V."/>
            <person name="Vlassov V.V."/>
            <person name="Drukker V.V."/>
            <person name="Miroshnikov K.A."/>
        </authorList>
    </citation>
    <scope>NUCLEOTIDE SEQUENCE [LARGE SCALE GENOMIC DNA]</scope>
</reference>
<gene>
    <name evidence="1" type="ORF">PaBG_00251</name>
</gene>
<name>S5VMI3_9CAUD</name>